<dbReference type="InterPro" id="IPR052440">
    <property type="entry name" value="Trans_Reg/Chrom_Remod"/>
</dbReference>
<feature type="region of interest" description="Disordered" evidence="5">
    <location>
        <begin position="254"/>
        <end position="356"/>
    </location>
</feature>
<protein>
    <recommendedName>
        <fullName evidence="6">PHD-type domain-containing protein</fullName>
    </recommendedName>
</protein>
<evidence type="ECO:0000256" key="1">
    <source>
        <dbReference type="ARBA" id="ARBA00022553"/>
    </source>
</evidence>
<dbReference type="GO" id="GO:0006357">
    <property type="term" value="P:regulation of transcription by RNA polymerase II"/>
    <property type="evidence" value="ECO:0007669"/>
    <property type="project" value="TreeGrafter"/>
</dbReference>
<keyword evidence="1" id="KW-0597">Phosphoprotein</keyword>
<feature type="compositionally biased region" description="Polar residues" evidence="5">
    <location>
        <begin position="182"/>
        <end position="208"/>
    </location>
</feature>
<feature type="region of interest" description="Disordered" evidence="5">
    <location>
        <begin position="182"/>
        <end position="236"/>
    </location>
</feature>
<gene>
    <name evidence="7" type="ORF">DNTS_013049</name>
</gene>
<dbReference type="SMART" id="SM00249">
    <property type="entry name" value="PHD"/>
    <property type="match status" value="1"/>
</dbReference>
<accession>A0A553RET5</accession>
<name>A0A553RET5_9TELE</name>
<evidence type="ECO:0000313" key="8">
    <source>
        <dbReference type="Proteomes" id="UP000316079"/>
    </source>
</evidence>
<keyword evidence="8" id="KW-1185">Reference proteome</keyword>
<dbReference type="InterPro" id="IPR013083">
    <property type="entry name" value="Znf_RING/FYVE/PHD"/>
</dbReference>
<dbReference type="OrthoDB" id="10029243at2759"/>
<reference evidence="7 8" key="1">
    <citation type="journal article" date="2019" name="Sci. Data">
        <title>Hybrid genome assembly and annotation of Danionella translucida.</title>
        <authorList>
            <person name="Kadobianskyi M."/>
            <person name="Schulze L."/>
            <person name="Schuelke M."/>
            <person name="Judkewitz B."/>
        </authorList>
    </citation>
    <scope>NUCLEOTIDE SEQUENCE [LARGE SCALE GENOMIC DNA]</scope>
    <source>
        <strain evidence="7 8">Bolton</strain>
    </source>
</reference>
<comment type="caution">
    <text evidence="7">The sequence shown here is derived from an EMBL/GenBank/DDBJ whole genome shotgun (WGS) entry which is preliminary data.</text>
</comment>
<evidence type="ECO:0000313" key="7">
    <source>
        <dbReference type="EMBL" id="TRZ00701.1"/>
    </source>
</evidence>
<dbReference type="GO" id="GO:0005634">
    <property type="term" value="C:nucleus"/>
    <property type="evidence" value="ECO:0007669"/>
    <property type="project" value="TreeGrafter"/>
</dbReference>
<dbReference type="PROSITE" id="PS51805">
    <property type="entry name" value="EPHD"/>
    <property type="match status" value="1"/>
</dbReference>
<keyword evidence="2" id="KW-0479">Metal-binding</keyword>
<keyword evidence="3" id="KW-0863">Zinc-finger</keyword>
<evidence type="ECO:0000256" key="4">
    <source>
        <dbReference type="ARBA" id="ARBA00022833"/>
    </source>
</evidence>
<dbReference type="InterPro" id="IPR001965">
    <property type="entry name" value="Znf_PHD"/>
</dbReference>
<proteinExistence type="predicted"/>
<feature type="compositionally biased region" description="Basic residues" evidence="5">
    <location>
        <begin position="338"/>
        <end position="347"/>
    </location>
</feature>
<sequence length="603" mass="66207">MEALDLVKNSCWRGITDLSESRHETWQTGHAKPDNDLHVRPYSMPLPLVNGISSVPPMRTRCAPVAHQFMNPNVELDNVLLQTKRCHRFGSKNSILGIKTAHCVLQTHPKDSERIFGGFTRAQTEDFQCSTRDGHSRHSTSLSEQTIELLASEYARSKARSKYSVKYISSDDDSDVIEVPVSNSRQETASSPPCQSVSTTVHATTCPTRRSPRIKQKADCSHQNRRSPRNVNRVNANYGAGTESCMSWMESVLMPTSSEEESNQDADSSGAPENFPCSSENLNTLETSAILPSSSVQTKRQSSPALKSRAFAKPVSKLKPKEQVRQGKGSPGVEGATAKRRRRKPKPSKASSLFAPKEPEIQLKYANLKEKRDTHPDSFTPYIHVDVSSCTIVNFRVEEDVSKKGLQLLDLGTVPKTSCFLLGHMGTDAINQGRSFCCLCRKAGNTEGLGDLHGPYLRSAAASTHRASHPDDELAQDGSDVESDCCLVETSCPSVGGQEGTEGDSSDLWVHEDCSIWSAGVFLVKGRLYGLEEAIQVAKTMICSLCHGVGATLGCFFKDCSNKYHFPCALQSGSALNEENFTMRCSRHKNKVSRASVSRTKSR</sequence>
<dbReference type="STRING" id="623744.A0A553RET5"/>
<evidence type="ECO:0000256" key="3">
    <source>
        <dbReference type="ARBA" id="ARBA00022771"/>
    </source>
</evidence>
<feature type="compositionally biased region" description="Polar residues" evidence="5">
    <location>
        <begin position="276"/>
        <end position="305"/>
    </location>
</feature>
<dbReference type="GO" id="GO:0008270">
    <property type="term" value="F:zinc ion binding"/>
    <property type="evidence" value="ECO:0007669"/>
    <property type="project" value="UniProtKB-KW"/>
</dbReference>
<dbReference type="Proteomes" id="UP000316079">
    <property type="component" value="Unassembled WGS sequence"/>
</dbReference>
<keyword evidence="4" id="KW-0862">Zinc</keyword>
<dbReference type="Gene3D" id="3.30.40.10">
    <property type="entry name" value="Zinc/RING finger domain, C3HC4 (zinc finger)"/>
    <property type="match status" value="1"/>
</dbReference>
<dbReference type="Pfam" id="PF13771">
    <property type="entry name" value="zf-HC5HC2H"/>
    <property type="match status" value="1"/>
</dbReference>
<evidence type="ECO:0000256" key="2">
    <source>
        <dbReference type="ARBA" id="ARBA00022723"/>
    </source>
</evidence>
<dbReference type="EMBL" id="SRMA01024294">
    <property type="protein sequence ID" value="TRZ00701.1"/>
    <property type="molecule type" value="Genomic_DNA"/>
</dbReference>
<dbReference type="PANTHER" id="PTHR14955">
    <property type="entry name" value="RETINOIC ACID INDUCED 1/TRANSCRIPTION FACTOR 20"/>
    <property type="match status" value="1"/>
</dbReference>
<evidence type="ECO:0000256" key="5">
    <source>
        <dbReference type="SAM" id="MobiDB-lite"/>
    </source>
</evidence>
<dbReference type="AlphaFoldDB" id="A0A553RET5"/>
<dbReference type="PANTHER" id="PTHR14955:SF8">
    <property type="entry name" value="SI:CH211-165G14.1-RELATED"/>
    <property type="match status" value="1"/>
</dbReference>
<organism evidence="7 8">
    <name type="scientific">Danionella cerebrum</name>
    <dbReference type="NCBI Taxonomy" id="2873325"/>
    <lineage>
        <taxon>Eukaryota</taxon>
        <taxon>Metazoa</taxon>
        <taxon>Chordata</taxon>
        <taxon>Craniata</taxon>
        <taxon>Vertebrata</taxon>
        <taxon>Euteleostomi</taxon>
        <taxon>Actinopterygii</taxon>
        <taxon>Neopterygii</taxon>
        <taxon>Teleostei</taxon>
        <taxon>Ostariophysi</taxon>
        <taxon>Cypriniformes</taxon>
        <taxon>Danionidae</taxon>
        <taxon>Danioninae</taxon>
        <taxon>Danionella</taxon>
    </lineage>
</organism>
<dbReference type="InterPro" id="IPR034732">
    <property type="entry name" value="EPHD"/>
</dbReference>
<evidence type="ECO:0000259" key="6">
    <source>
        <dbReference type="PROSITE" id="PS51805"/>
    </source>
</evidence>
<feature type="domain" description="PHD-type" evidence="6">
    <location>
        <begin position="480"/>
        <end position="589"/>
    </location>
</feature>